<accession>A0A445MLI6</accession>
<gene>
    <name evidence="2" type="ORF">BHM03_00050150</name>
</gene>
<feature type="region of interest" description="Disordered" evidence="1">
    <location>
        <begin position="1"/>
        <end position="31"/>
    </location>
</feature>
<dbReference type="AlphaFoldDB" id="A0A445MLI6"/>
<dbReference type="Proteomes" id="UP000290560">
    <property type="component" value="Unassembled WGS sequence"/>
</dbReference>
<proteinExistence type="predicted"/>
<evidence type="ECO:0000313" key="2">
    <source>
        <dbReference type="EMBL" id="RZR75137.1"/>
    </source>
</evidence>
<sequence length="76" mass="8422">MAGSMELQPDNGSRKSLGIGPSSDDAVGSRRKFARRFAEGIRKLAGNAKGDHWEEDRRTCRKIVEGCQSMRELSLN</sequence>
<name>A0A445MLI6_ENSVE</name>
<evidence type="ECO:0000256" key="1">
    <source>
        <dbReference type="SAM" id="MobiDB-lite"/>
    </source>
</evidence>
<dbReference type="EMBL" id="KV876572">
    <property type="protein sequence ID" value="RZR75137.1"/>
    <property type="molecule type" value="Genomic_DNA"/>
</dbReference>
<reference evidence="2" key="1">
    <citation type="journal article" date="2018" name="Data Brief">
        <title>Genome sequence data from 17 accessions of Ensete ventricosum, a staple food crop for millions in Ethiopia.</title>
        <authorList>
            <person name="Yemataw Z."/>
            <person name="Muzemil S."/>
            <person name="Ambachew D."/>
            <person name="Tripathi L."/>
            <person name="Tesfaye K."/>
            <person name="Chala A."/>
            <person name="Farbos A."/>
            <person name="O'Neill P."/>
            <person name="Moore K."/>
            <person name="Grant M."/>
            <person name="Studholme D.J."/>
        </authorList>
    </citation>
    <scope>NUCLEOTIDE SEQUENCE [LARGE SCALE GENOMIC DNA]</scope>
    <source>
        <tissue evidence="2">Leaf</tissue>
    </source>
</reference>
<organism evidence="2">
    <name type="scientific">Ensete ventricosum</name>
    <name type="common">Abyssinian banana</name>
    <name type="synonym">Musa ensete</name>
    <dbReference type="NCBI Taxonomy" id="4639"/>
    <lineage>
        <taxon>Eukaryota</taxon>
        <taxon>Viridiplantae</taxon>
        <taxon>Streptophyta</taxon>
        <taxon>Embryophyta</taxon>
        <taxon>Tracheophyta</taxon>
        <taxon>Spermatophyta</taxon>
        <taxon>Magnoliopsida</taxon>
        <taxon>Liliopsida</taxon>
        <taxon>Zingiberales</taxon>
        <taxon>Musaceae</taxon>
        <taxon>Ensete</taxon>
    </lineage>
</organism>
<protein>
    <submittedName>
        <fullName evidence="2">Uncharacterized protein</fullName>
    </submittedName>
</protein>